<dbReference type="InterPro" id="IPR017853">
    <property type="entry name" value="GH"/>
</dbReference>
<gene>
    <name evidence="1" type="ORF">EBN03_05220</name>
</gene>
<dbReference type="EMBL" id="RFFH01000001">
    <property type="protein sequence ID" value="RMI35633.1"/>
    <property type="molecule type" value="Genomic_DNA"/>
</dbReference>
<keyword evidence="2" id="KW-1185">Reference proteome</keyword>
<dbReference type="Proteomes" id="UP000279275">
    <property type="component" value="Unassembled WGS sequence"/>
</dbReference>
<evidence type="ECO:0008006" key="3">
    <source>
        <dbReference type="Google" id="ProtNLM"/>
    </source>
</evidence>
<proteinExistence type="predicted"/>
<name>A0A3M2LGB5_9NOCA</name>
<dbReference type="RefSeq" id="WP_122186609.1">
    <property type="nucleotide sequence ID" value="NZ_RFFH01000001.1"/>
</dbReference>
<dbReference type="OrthoDB" id="3681635at2"/>
<evidence type="ECO:0000313" key="1">
    <source>
        <dbReference type="EMBL" id="RMI35633.1"/>
    </source>
</evidence>
<comment type="caution">
    <text evidence="1">The sequence shown here is derived from an EMBL/GenBank/DDBJ whole genome shotgun (WGS) entry which is preliminary data.</text>
</comment>
<evidence type="ECO:0000313" key="2">
    <source>
        <dbReference type="Proteomes" id="UP000279275"/>
    </source>
</evidence>
<dbReference type="SUPFAM" id="SSF51445">
    <property type="entry name" value="(Trans)glycosidases"/>
    <property type="match status" value="1"/>
</dbReference>
<sequence length="360" mass="38675">MRMGDVRRIGAGFRARWRSWSRWSRTARVAGVVMVLVLVSAASPVVLLRLADVGTPRADVRTRGHDAYWIGHRWVDGRATEAEVTALAAQLAGTGVADVFVHTGPLADDGSLPADLAPRAGWFVAAVHRAAPGLRVQAWLGDLVAPTHDALDMANPQTRNHVAGAVTQVLDLGFDGVHFDLEPVHSGSPDYLAILDRAHALTGARGVRLSVSAPQLDPLPGLHLVGAALGPHGKFWSQRYFAQVASRVDQIAVMSYDTWMPTPELYSGYVARQTALALAVTPPGVDLLMGVPAYWAEDYGHHGSAETVPAALRGIRLGLGRTAPDRQNVGVALYVDYTATPDDWAAYRRDWGSDGGVTRR</sequence>
<protein>
    <recommendedName>
        <fullName evidence="3">GH18 domain-containing protein</fullName>
    </recommendedName>
</protein>
<dbReference type="AlphaFoldDB" id="A0A3M2LGB5"/>
<accession>A0A3M2LGB5</accession>
<reference evidence="1 2" key="1">
    <citation type="submission" date="2018-10" db="EMBL/GenBank/DDBJ databases">
        <title>Isolation from cow dung.</title>
        <authorList>
            <person name="Ling L."/>
        </authorList>
    </citation>
    <scope>NUCLEOTIDE SEQUENCE [LARGE SCALE GENOMIC DNA]</scope>
    <source>
        <strain evidence="1 2">NEAU-LL90</strain>
    </source>
</reference>
<organism evidence="1 2">
    <name type="scientific">Nocardia stercoris</name>
    <dbReference type="NCBI Taxonomy" id="2483361"/>
    <lineage>
        <taxon>Bacteria</taxon>
        <taxon>Bacillati</taxon>
        <taxon>Actinomycetota</taxon>
        <taxon>Actinomycetes</taxon>
        <taxon>Mycobacteriales</taxon>
        <taxon>Nocardiaceae</taxon>
        <taxon>Nocardia</taxon>
    </lineage>
</organism>
<dbReference type="Gene3D" id="3.20.20.80">
    <property type="entry name" value="Glycosidases"/>
    <property type="match status" value="1"/>
</dbReference>